<keyword evidence="1" id="KW-0472">Membrane</keyword>
<feature type="transmembrane region" description="Helical" evidence="1">
    <location>
        <begin position="58"/>
        <end position="78"/>
    </location>
</feature>
<evidence type="ECO:0000313" key="2">
    <source>
        <dbReference type="EMBL" id="KIL39027.1"/>
    </source>
</evidence>
<gene>
    <name evidence="2" type="ORF">SD70_22645</name>
</gene>
<accession>A0ABR5AF57</accession>
<evidence type="ECO:0000313" key="3">
    <source>
        <dbReference type="Proteomes" id="UP000031967"/>
    </source>
</evidence>
<sequence>MVRTKKAYLLMVSVVMIFIVYVLYHNFVQDPQAAEFLHLKTDLKRTLHVDAWLTVMRIHVVFACLSMVAGAANFSAWIRMKYPKLHRMIGYLYLMCVLIVVVTSGYMAPYATGGKASSMAFNLLNIIWAAFTIVAIVKIKKKQVLSHRKWMTRSYAFVFTNLAIHLLTSLFHGGFGLAYTDSYKIAVYGSIVLLIFLAELVIRIVYKKA</sequence>
<comment type="caution">
    <text evidence="2">The sequence shown here is derived from an EMBL/GenBank/DDBJ whole genome shotgun (WGS) entry which is preliminary data.</text>
</comment>
<dbReference type="InterPro" id="IPR018750">
    <property type="entry name" value="DUF2306_membrane"/>
</dbReference>
<dbReference type="EMBL" id="JXAK01000045">
    <property type="protein sequence ID" value="KIL39027.1"/>
    <property type="molecule type" value="Genomic_DNA"/>
</dbReference>
<dbReference type="Pfam" id="PF10067">
    <property type="entry name" value="DUF2306"/>
    <property type="match status" value="1"/>
</dbReference>
<evidence type="ECO:0000256" key="1">
    <source>
        <dbReference type="SAM" id="Phobius"/>
    </source>
</evidence>
<organism evidence="2 3">
    <name type="scientific">Gordoniibacillus kamchatkensis</name>
    <dbReference type="NCBI Taxonomy" id="1590651"/>
    <lineage>
        <taxon>Bacteria</taxon>
        <taxon>Bacillati</taxon>
        <taxon>Bacillota</taxon>
        <taxon>Bacilli</taxon>
        <taxon>Bacillales</taxon>
        <taxon>Paenibacillaceae</taxon>
        <taxon>Gordoniibacillus</taxon>
    </lineage>
</organism>
<feature type="transmembrane region" description="Helical" evidence="1">
    <location>
        <begin position="158"/>
        <end position="179"/>
    </location>
</feature>
<protein>
    <recommendedName>
        <fullName evidence="4">DUF2306 domain-containing protein</fullName>
    </recommendedName>
</protein>
<reference evidence="2 3" key="1">
    <citation type="submission" date="2014-12" db="EMBL/GenBank/DDBJ databases">
        <title>Draft genome sequence of Paenibacillus kamchatkensis strain B-2647.</title>
        <authorList>
            <person name="Karlyshev A.V."/>
            <person name="Kudryashova E.B."/>
        </authorList>
    </citation>
    <scope>NUCLEOTIDE SEQUENCE [LARGE SCALE GENOMIC DNA]</scope>
    <source>
        <strain evidence="2 3">VKM B-2647</strain>
    </source>
</reference>
<feature type="transmembrane region" description="Helical" evidence="1">
    <location>
        <begin position="90"/>
        <end position="108"/>
    </location>
</feature>
<dbReference type="Proteomes" id="UP000031967">
    <property type="component" value="Unassembled WGS sequence"/>
</dbReference>
<keyword evidence="1" id="KW-0812">Transmembrane</keyword>
<name>A0ABR5AF57_9BACL</name>
<feature type="transmembrane region" description="Helical" evidence="1">
    <location>
        <begin position="7"/>
        <end position="24"/>
    </location>
</feature>
<proteinExistence type="predicted"/>
<dbReference type="RefSeq" id="WP_041049938.1">
    <property type="nucleotide sequence ID" value="NZ_JXAK01000045.1"/>
</dbReference>
<keyword evidence="1" id="KW-1133">Transmembrane helix</keyword>
<evidence type="ECO:0008006" key="4">
    <source>
        <dbReference type="Google" id="ProtNLM"/>
    </source>
</evidence>
<keyword evidence="3" id="KW-1185">Reference proteome</keyword>
<feature type="transmembrane region" description="Helical" evidence="1">
    <location>
        <begin position="185"/>
        <end position="206"/>
    </location>
</feature>
<feature type="transmembrane region" description="Helical" evidence="1">
    <location>
        <begin position="120"/>
        <end position="137"/>
    </location>
</feature>